<dbReference type="RefSeq" id="WP_169606135.1">
    <property type="nucleotide sequence ID" value="NZ_CP051682.1"/>
</dbReference>
<protein>
    <submittedName>
        <fullName evidence="2">DUF4431 domain-containing protein</fullName>
    </submittedName>
</protein>
<keyword evidence="3" id="KW-1185">Reference proteome</keyword>
<organism evidence="2 3">
    <name type="scientific">Mucilaginibacter robiniae</name>
    <dbReference type="NCBI Taxonomy" id="2728022"/>
    <lineage>
        <taxon>Bacteria</taxon>
        <taxon>Pseudomonadati</taxon>
        <taxon>Bacteroidota</taxon>
        <taxon>Sphingobacteriia</taxon>
        <taxon>Sphingobacteriales</taxon>
        <taxon>Sphingobacteriaceae</taxon>
        <taxon>Mucilaginibacter</taxon>
    </lineage>
</organism>
<accession>A0A7L5DY37</accession>
<feature type="domain" description="DUF4431" evidence="1">
    <location>
        <begin position="310"/>
        <end position="354"/>
    </location>
</feature>
<dbReference type="InterPro" id="IPR027826">
    <property type="entry name" value="DUF4431"/>
</dbReference>
<gene>
    <name evidence="2" type="ORF">HH214_04105</name>
</gene>
<sequence>MNATWASGAIELLEHADGHINLTTAFDKRIAFISIDNAVETSIKIYLSLPNFGGTSGPSKREVDECNNSFSKYLLLLEKYASKKLVGIEIADIEFFHRIRNKLYHEGTGLSVDEEQLNAYYRIVKILLEKLFNVNYTSKFEGLSLERVIETWNQIEEYLSEIFAGLRNGGTYKWEEAVHEGLLYYDLVFQITELQLLRNKVVHSNNIDKDELSSAVKKSDFVRNELKEIIKKRNFFFDPSISEIKGKVSLNYFSGIYYNSIGDSNNELLNEELQETVWMLNLETPINVHQETAIAESGGYNSSQYDIQRVQLALGYYKSDLKKFEGKTVIIKGKFWGAHTSHHYTSVLLDVISIKE</sequence>
<reference evidence="2 3" key="1">
    <citation type="submission" date="2020-04" db="EMBL/GenBank/DDBJ databases">
        <title>Genome sequencing of novel species.</title>
        <authorList>
            <person name="Heo J."/>
            <person name="Kim S.-J."/>
            <person name="Kim J.-S."/>
            <person name="Hong S.-B."/>
            <person name="Kwon S.-W."/>
        </authorList>
    </citation>
    <scope>NUCLEOTIDE SEQUENCE [LARGE SCALE GENOMIC DNA]</scope>
    <source>
        <strain evidence="2 3">F39-2</strain>
    </source>
</reference>
<evidence type="ECO:0000259" key="1">
    <source>
        <dbReference type="Pfam" id="PF14485"/>
    </source>
</evidence>
<dbReference type="KEGG" id="mrob:HH214_04105"/>
<evidence type="ECO:0000313" key="2">
    <source>
        <dbReference type="EMBL" id="QJD95118.1"/>
    </source>
</evidence>
<dbReference type="Pfam" id="PF14485">
    <property type="entry name" value="DUF4431"/>
    <property type="match status" value="1"/>
</dbReference>
<dbReference type="Proteomes" id="UP000503278">
    <property type="component" value="Chromosome"/>
</dbReference>
<name>A0A7L5DY37_9SPHI</name>
<proteinExistence type="predicted"/>
<dbReference type="AlphaFoldDB" id="A0A7L5DY37"/>
<evidence type="ECO:0000313" key="3">
    <source>
        <dbReference type="Proteomes" id="UP000503278"/>
    </source>
</evidence>
<dbReference type="EMBL" id="CP051682">
    <property type="protein sequence ID" value="QJD95118.1"/>
    <property type="molecule type" value="Genomic_DNA"/>
</dbReference>